<dbReference type="InterPro" id="IPR041691">
    <property type="entry name" value="Atg6/beclin_CC"/>
</dbReference>
<gene>
    <name evidence="4" type="ORF">L203_100528</name>
</gene>
<dbReference type="InterPro" id="IPR007243">
    <property type="entry name" value="Atg6/Beclin"/>
</dbReference>
<evidence type="ECO:0000256" key="2">
    <source>
        <dbReference type="SAM" id="Coils"/>
    </source>
</evidence>
<dbReference type="Pfam" id="PF17675">
    <property type="entry name" value="APG6_N"/>
    <property type="match status" value="1"/>
</dbReference>
<dbReference type="GO" id="GO:0000407">
    <property type="term" value="C:phagophore assembly site"/>
    <property type="evidence" value="ECO:0007669"/>
    <property type="project" value="TreeGrafter"/>
</dbReference>
<proteinExistence type="inferred from homology"/>
<dbReference type="GeneID" id="91084744"/>
<dbReference type="InterPro" id="IPR040455">
    <property type="entry name" value="Atg6_BARA"/>
</dbReference>
<dbReference type="GO" id="GO:0045324">
    <property type="term" value="P:late endosome to vacuole transport"/>
    <property type="evidence" value="ECO:0007669"/>
    <property type="project" value="TreeGrafter"/>
</dbReference>
<dbReference type="GO" id="GO:0000045">
    <property type="term" value="P:autophagosome assembly"/>
    <property type="evidence" value="ECO:0007669"/>
    <property type="project" value="TreeGrafter"/>
</dbReference>
<keyword evidence="5" id="KW-1185">Reference proteome</keyword>
<dbReference type="GO" id="GO:0030674">
    <property type="term" value="F:protein-macromolecule adaptor activity"/>
    <property type="evidence" value="ECO:0007669"/>
    <property type="project" value="TreeGrafter"/>
</dbReference>
<dbReference type="OrthoDB" id="20368at2759"/>
<dbReference type="AlphaFoldDB" id="A0A1E3HSI2"/>
<dbReference type="GO" id="GO:0034272">
    <property type="term" value="C:phosphatidylinositol 3-kinase complex, class III, type II"/>
    <property type="evidence" value="ECO:0007669"/>
    <property type="project" value="TreeGrafter"/>
</dbReference>
<feature type="region of interest" description="Disordered" evidence="3">
    <location>
        <begin position="182"/>
        <end position="203"/>
    </location>
</feature>
<dbReference type="PANTHER" id="PTHR12768:SF4">
    <property type="entry name" value="BECLIN-1"/>
    <property type="match status" value="1"/>
</dbReference>
<reference evidence="4" key="3">
    <citation type="submission" date="2024-01" db="EMBL/GenBank/DDBJ databases">
        <authorList>
            <person name="Coelho M.A."/>
            <person name="David-Palma M."/>
            <person name="Shea T."/>
            <person name="Sun S."/>
            <person name="Cuomo C.A."/>
            <person name="Heitman J."/>
        </authorList>
    </citation>
    <scope>NUCLEOTIDE SEQUENCE</scope>
    <source>
        <strain evidence="4">CBS 7841</strain>
    </source>
</reference>
<protein>
    <submittedName>
        <fullName evidence="4">Uncharacterized protein</fullName>
    </submittedName>
</protein>
<evidence type="ECO:0000256" key="1">
    <source>
        <dbReference type="ARBA" id="ARBA00005965"/>
    </source>
</evidence>
<dbReference type="RefSeq" id="XP_066066084.1">
    <property type="nucleotide sequence ID" value="XM_066209987.1"/>
</dbReference>
<dbReference type="GO" id="GO:0006995">
    <property type="term" value="P:cellular response to nitrogen starvation"/>
    <property type="evidence" value="ECO:0007669"/>
    <property type="project" value="TreeGrafter"/>
</dbReference>
<sequence length="524" mass="57176">MSPDKAKEIELCQRCNQQLVLDPSVSGLSQAQYALVTSSLPSTSASSPTDPVRPADKLAALPPSSREAARIWAEANGLSSPGAGPSKVGGRSVAESFVLLSESVMYPSLKTPNTQSFSPPHVANLTAHLHAILSANTPISHPLCTECTALLTLEFQKKAEELGRERDAYIGFEQGILRNRERMKSKSKRAQRDYSDEGLGEDDIEGSPEEWEFLLKRKEELKIEEAKLKTILEEKEKELDQVRQEEMRVKADEEQVEREENEFLLSHASLSARIAHLTSALNTSQTSLLLSRSLLAHLESTNVYNDAFQIGHVPLSPSSASNTTVGTINGLRLGGRPVVEWEEINAAWGLVALCLHRIADKVGCVFDNYKIVPLGSSSRIDELPPSKSSYELYASSDITPARLLQNRRFNHAIIAFLDCLRQLIEFGKKEGKGWATGNIEIHKDKISGHSIRLPGISSMPLGLPSMSIMGLGSVASLTNTADKASPSTDTSAEEGWTRACRAVLGVLKRVLVMESEADRAVISG</sequence>
<dbReference type="PANTHER" id="PTHR12768">
    <property type="entry name" value="BECLIN 1"/>
    <property type="match status" value="1"/>
</dbReference>
<name>A0A1E3HSI2_9TREE</name>
<dbReference type="GO" id="GO:0043548">
    <property type="term" value="F:phosphatidylinositol 3-kinase binding"/>
    <property type="evidence" value="ECO:0007669"/>
    <property type="project" value="TreeGrafter"/>
</dbReference>
<dbReference type="GO" id="GO:0034271">
    <property type="term" value="C:phosphatidylinositol 3-kinase complex, class III, type I"/>
    <property type="evidence" value="ECO:0007669"/>
    <property type="project" value="TreeGrafter"/>
</dbReference>
<reference evidence="4" key="1">
    <citation type="submission" date="2016-06" db="EMBL/GenBank/DDBJ databases">
        <authorList>
            <person name="Cuomo C."/>
            <person name="Litvintseva A."/>
            <person name="Heitman J."/>
            <person name="Chen Y."/>
            <person name="Sun S."/>
            <person name="Springer D."/>
            <person name="Dromer F."/>
            <person name="Young S."/>
            <person name="Zeng Q."/>
            <person name="Chapman S."/>
            <person name="Gujja S."/>
            <person name="Saif S."/>
            <person name="Birren B."/>
        </authorList>
    </citation>
    <scope>NUCLEOTIDE SEQUENCE</scope>
    <source>
        <strain evidence="4">CBS 7841</strain>
    </source>
</reference>
<evidence type="ECO:0000313" key="5">
    <source>
        <dbReference type="Proteomes" id="UP000094043"/>
    </source>
</evidence>
<accession>A0A1E3HSI2</accession>
<dbReference type="Proteomes" id="UP000094043">
    <property type="component" value="Chromosome 1"/>
</dbReference>
<dbReference type="GO" id="GO:0000423">
    <property type="term" value="P:mitophagy"/>
    <property type="evidence" value="ECO:0007669"/>
    <property type="project" value="TreeGrafter"/>
</dbReference>
<dbReference type="EMBL" id="CP143784">
    <property type="protein sequence ID" value="WVN85383.1"/>
    <property type="molecule type" value="Genomic_DNA"/>
</dbReference>
<evidence type="ECO:0000256" key="3">
    <source>
        <dbReference type="SAM" id="MobiDB-lite"/>
    </source>
</evidence>
<evidence type="ECO:0000313" key="4">
    <source>
        <dbReference type="EMBL" id="WVN85383.1"/>
    </source>
</evidence>
<keyword evidence="2" id="KW-0175">Coiled coil</keyword>
<dbReference type="VEuPathDB" id="FungiDB:L203_06083"/>
<dbReference type="Pfam" id="PF04111">
    <property type="entry name" value="APG6"/>
    <property type="match status" value="1"/>
</dbReference>
<feature type="coiled-coil region" evidence="2">
    <location>
        <begin position="218"/>
        <end position="262"/>
    </location>
</feature>
<dbReference type="KEGG" id="cdep:91084744"/>
<organism evidence="4 5">
    <name type="scientific">Cryptococcus depauperatus CBS 7841</name>
    <dbReference type="NCBI Taxonomy" id="1295531"/>
    <lineage>
        <taxon>Eukaryota</taxon>
        <taxon>Fungi</taxon>
        <taxon>Dikarya</taxon>
        <taxon>Basidiomycota</taxon>
        <taxon>Agaricomycotina</taxon>
        <taxon>Tremellomycetes</taxon>
        <taxon>Tremellales</taxon>
        <taxon>Cryptococcaceae</taxon>
        <taxon>Cryptococcus</taxon>
    </lineage>
</organism>
<dbReference type="Gene3D" id="1.10.418.40">
    <property type="entry name" value="Autophagy protein 6/Beclin 1"/>
    <property type="match status" value="1"/>
</dbReference>
<comment type="similarity">
    <text evidence="1">Belongs to the beclin family.</text>
</comment>
<feature type="compositionally biased region" description="Basic and acidic residues" evidence="3">
    <location>
        <begin position="182"/>
        <end position="195"/>
    </location>
</feature>
<reference evidence="4" key="2">
    <citation type="journal article" date="2022" name="Elife">
        <title>Obligate sexual reproduction of a homothallic fungus closely related to the Cryptococcus pathogenic species complex.</title>
        <authorList>
            <person name="Passer A.R."/>
            <person name="Clancey S.A."/>
            <person name="Shea T."/>
            <person name="David-Palma M."/>
            <person name="Averette A.F."/>
            <person name="Boekhout T."/>
            <person name="Porcel B.M."/>
            <person name="Nowrousian M."/>
            <person name="Cuomo C.A."/>
            <person name="Sun S."/>
            <person name="Heitman J."/>
            <person name="Coelho M.A."/>
        </authorList>
    </citation>
    <scope>NUCLEOTIDE SEQUENCE</scope>
    <source>
        <strain evidence="4">CBS 7841</strain>
    </source>
</reference>
<dbReference type="InterPro" id="IPR038274">
    <property type="entry name" value="Atg6/Beclin_C_sf"/>
</dbReference>